<dbReference type="AlphaFoldDB" id="A0A0M3JIP9"/>
<reference evidence="1" key="1">
    <citation type="submission" date="2017-02" db="UniProtKB">
        <authorList>
            <consortium name="WormBaseParasite"/>
        </authorList>
    </citation>
    <scope>IDENTIFICATION</scope>
</reference>
<sequence length="86" mass="9532">LDGESSLKQRQIISSMGSASLDFTPPQFTATVYCEQPNNQIYRFSGYLEHENGAKEAVDKVNLLLRGCEVRNTDFVEGIVLYAGSI</sequence>
<dbReference type="PANTHER" id="PTHR24092">
    <property type="entry name" value="PROBABLE PHOSPHOLIPID-TRANSPORTING ATPASE"/>
    <property type="match status" value="1"/>
</dbReference>
<dbReference type="GO" id="GO:0045332">
    <property type="term" value="P:phospholipid translocation"/>
    <property type="evidence" value="ECO:0007669"/>
    <property type="project" value="TreeGrafter"/>
</dbReference>
<proteinExistence type="predicted"/>
<dbReference type="PANTHER" id="PTHR24092:SF218">
    <property type="entry name" value="PHOSPHOLIPID-TRANSPORTING ATPASE"/>
    <property type="match status" value="1"/>
</dbReference>
<protein>
    <submittedName>
        <fullName evidence="1">Coat protein</fullName>
    </submittedName>
</protein>
<evidence type="ECO:0000313" key="1">
    <source>
        <dbReference type="WBParaSite" id="ASIM_0000751501-mRNA-1"/>
    </source>
</evidence>
<dbReference type="WBParaSite" id="ASIM_0000751501-mRNA-1">
    <property type="protein sequence ID" value="ASIM_0000751501-mRNA-1"/>
    <property type="gene ID" value="ASIM_0000751501"/>
</dbReference>
<dbReference type="GO" id="GO:0140326">
    <property type="term" value="F:ATPase-coupled intramembrane lipid transporter activity"/>
    <property type="evidence" value="ECO:0007669"/>
    <property type="project" value="TreeGrafter"/>
</dbReference>
<dbReference type="GO" id="GO:0005886">
    <property type="term" value="C:plasma membrane"/>
    <property type="evidence" value="ECO:0007669"/>
    <property type="project" value="TreeGrafter"/>
</dbReference>
<name>A0A0M3JIP9_ANISI</name>
<organism evidence="1">
    <name type="scientific">Anisakis simplex</name>
    <name type="common">Herring worm</name>
    <dbReference type="NCBI Taxonomy" id="6269"/>
    <lineage>
        <taxon>Eukaryota</taxon>
        <taxon>Metazoa</taxon>
        <taxon>Ecdysozoa</taxon>
        <taxon>Nematoda</taxon>
        <taxon>Chromadorea</taxon>
        <taxon>Rhabditida</taxon>
        <taxon>Spirurina</taxon>
        <taxon>Ascaridomorpha</taxon>
        <taxon>Ascaridoidea</taxon>
        <taxon>Anisakidae</taxon>
        <taxon>Anisakis</taxon>
        <taxon>Anisakis simplex complex</taxon>
    </lineage>
</organism>
<accession>A0A0M3JIP9</accession>